<keyword evidence="3" id="KW-1133">Transmembrane helix</keyword>
<proteinExistence type="predicted"/>
<evidence type="ECO:0000313" key="5">
    <source>
        <dbReference type="Proteomes" id="UP001165565"/>
    </source>
</evidence>
<evidence type="ECO:0000256" key="1">
    <source>
        <dbReference type="ARBA" id="ARBA00004196"/>
    </source>
</evidence>
<dbReference type="AlphaFoldDB" id="A0AA42CRJ3"/>
<name>A0AA42CRJ3_9SPHN</name>
<accession>A0AA42CRJ3</accession>
<dbReference type="PANTHER" id="PTHR32347:SF23">
    <property type="entry name" value="BLL5650 PROTEIN"/>
    <property type="match status" value="1"/>
</dbReference>
<feature type="transmembrane region" description="Helical" evidence="3">
    <location>
        <begin position="116"/>
        <end position="135"/>
    </location>
</feature>
<dbReference type="PANTHER" id="PTHR32347">
    <property type="entry name" value="EFFLUX SYSTEM COMPONENT YKNX-RELATED"/>
    <property type="match status" value="1"/>
</dbReference>
<dbReference type="GO" id="GO:0030313">
    <property type="term" value="C:cell envelope"/>
    <property type="evidence" value="ECO:0007669"/>
    <property type="project" value="UniProtKB-SubCell"/>
</dbReference>
<protein>
    <submittedName>
        <fullName evidence="4">HlyD family efflux transporter periplasmic adaptor subunit</fullName>
    </submittedName>
</protein>
<feature type="transmembrane region" description="Helical" evidence="3">
    <location>
        <begin position="156"/>
        <end position="174"/>
    </location>
</feature>
<feature type="transmembrane region" description="Helical" evidence="3">
    <location>
        <begin position="89"/>
        <end position="110"/>
    </location>
</feature>
<keyword evidence="2" id="KW-0175">Coiled coil</keyword>
<comment type="caution">
    <text evidence="4">The sequence shown here is derived from an EMBL/GenBank/DDBJ whole genome shotgun (WGS) entry which is preliminary data.</text>
</comment>
<sequence length="444" mass="48831">MSAQAPVEVVAARPFILSAPVDGMISTIHIVPNAAVKKGDPLVSFDGLIPNLQSRAFALGRWWLREALFGIGEAPPEELPRRTMRWMIVYAYATWLYRLVLFIGIALLVYHLFFKLLGLALFLVEIIVFVARPIASEVAAWHAMRDRIRKTPRFRYLAIGGGVVLLLIVLPTDMRIRAPAMLSAVQSQPLTTGEPALLVEMLVANGQQVKAGTPIARLVSPDIDRDIARTRVQIAELEARSGRATADAEDRANFRVLRSDLAGQRLNLAGLVARREKLTLVAPADGMITDISEQMTAGRWLSGDEPIARLVSPRRYDVQAYVDEADLWRPKPGAAARFVPDDAASASRPARLDEIASAAAEQMEFPALASTNGGPIPVNQRDDGALKPLKAIYRLHLTTPTDADAANRLAQRRTGVVVIHARPSSPLLQWFRAIGRIWRAERPV</sequence>
<reference evidence="4" key="1">
    <citation type="submission" date="2022-06" db="EMBL/GenBank/DDBJ databases">
        <title>Sphingomonas sp. nov. isolated from rhizosphere soil of tomato.</title>
        <authorList>
            <person name="Dong H."/>
            <person name="Gao R."/>
        </authorList>
    </citation>
    <scope>NUCLEOTIDE SEQUENCE</scope>
    <source>
        <strain evidence="4">MMSM24</strain>
    </source>
</reference>
<keyword evidence="3" id="KW-0472">Membrane</keyword>
<dbReference type="Proteomes" id="UP001165565">
    <property type="component" value="Unassembled WGS sequence"/>
</dbReference>
<keyword evidence="3" id="KW-0812">Transmembrane</keyword>
<evidence type="ECO:0000256" key="3">
    <source>
        <dbReference type="SAM" id="Phobius"/>
    </source>
</evidence>
<dbReference type="InterPro" id="IPR050465">
    <property type="entry name" value="UPF0194_transport"/>
</dbReference>
<evidence type="ECO:0000313" key="4">
    <source>
        <dbReference type="EMBL" id="MCW6536162.1"/>
    </source>
</evidence>
<dbReference type="EMBL" id="JANFAV010000011">
    <property type="protein sequence ID" value="MCW6536162.1"/>
    <property type="molecule type" value="Genomic_DNA"/>
</dbReference>
<comment type="subcellular location">
    <subcellularLocation>
        <location evidence="1">Cell envelope</location>
    </subcellularLocation>
</comment>
<dbReference type="RefSeq" id="WP_265269550.1">
    <property type="nucleotide sequence ID" value="NZ_JANFAV010000011.1"/>
</dbReference>
<gene>
    <name evidence="4" type="ORF">NEE01_15385</name>
</gene>
<evidence type="ECO:0000256" key="2">
    <source>
        <dbReference type="ARBA" id="ARBA00023054"/>
    </source>
</evidence>
<keyword evidence="5" id="KW-1185">Reference proteome</keyword>
<organism evidence="4 5">
    <name type="scientific">Sphingomonas lycopersici</name>
    <dbReference type="NCBI Taxonomy" id="2951807"/>
    <lineage>
        <taxon>Bacteria</taxon>
        <taxon>Pseudomonadati</taxon>
        <taxon>Pseudomonadota</taxon>
        <taxon>Alphaproteobacteria</taxon>
        <taxon>Sphingomonadales</taxon>
        <taxon>Sphingomonadaceae</taxon>
        <taxon>Sphingomonas</taxon>
    </lineage>
</organism>